<protein>
    <submittedName>
        <fullName evidence="1">Uncharacterized protein</fullName>
    </submittedName>
</protein>
<reference evidence="1" key="1">
    <citation type="journal article" date="2012" name="Mol. Plant Microbe Interact.">
        <title>A highly conserved effector in Fusarium oxysporum is required for full virulence on Arabidopsis.</title>
        <authorList>
            <person name="Thatcher L.F."/>
            <person name="Gardiner D.M."/>
            <person name="Kazan K."/>
            <person name="Manners J."/>
        </authorList>
    </citation>
    <scope>NUCLEOTIDE SEQUENCE [LARGE SCALE GENOMIC DNA]</scope>
    <source>
        <strain evidence="1">Fo5176</strain>
    </source>
</reference>
<gene>
    <name evidence="1" type="ORF">FOXB_12350</name>
</gene>
<name>F9G118_FUSOF</name>
<sequence>PPRRLSAYTAGPAYFPGYIFHLTCPLVSTPKKNSKFVQVTSFMRGGIWNYLQSQPGGLNS</sequence>
<dbReference type="EMBL" id="AFQF01003058">
    <property type="protein sequence ID" value="EGU77139.1"/>
    <property type="molecule type" value="Genomic_DNA"/>
</dbReference>
<feature type="non-terminal residue" evidence="1">
    <location>
        <position position="1"/>
    </location>
</feature>
<organism evidence="1">
    <name type="scientific">Fusarium oxysporum (strain Fo5176)</name>
    <name type="common">Fusarium vascular wilt</name>
    <dbReference type="NCBI Taxonomy" id="660025"/>
    <lineage>
        <taxon>Eukaryota</taxon>
        <taxon>Fungi</taxon>
        <taxon>Dikarya</taxon>
        <taxon>Ascomycota</taxon>
        <taxon>Pezizomycotina</taxon>
        <taxon>Sordariomycetes</taxon>
        <taxon>Hypocreomycetidae</taxon>
        <taxon>Hypocreales</taxon>
        <taxon>Nectriaceae</taxon>
        <taxon>Fusarium</taxon>
        <taxon>Fusarium oxysporum species complex</taxon>
    </lineage>
</organism>
<proteinExistence type="predicted"/>
<dbReference type="AlphaFoldDB" id="F9G118"/>
<accession>F9G118</accession>
<evidence type="ECO:0000313" key="1">
    <source>
        <dbReference type="EMBL" id="EGU77139.1"/>
    </source>
</evidence>
<comment type="caution">
    <text evidence="1">The sequence shown here is derived from an EMBL/GenBank/DDBJ whole genome shotgun (WGS) entry which is preliminary data.</text>
</comment>